<organism evidence="2 3">
    <name type="scientific">Asanoa siamensis</name>
    <dbReference type="NCBI Taxonomy" id="926357"/>
    <lineage>
        <taxon>Bacteria</taxon>
        <taxon>Bacillati</taxon>
        <taxon>Actinomycetota</taxon>
        <taxon>Actinomycetes</taxon>
        <taxon>Micromonosporales</taxon>
        <taxon>Micromonosporaceae</taxon>
        <taxon>Asanoa</taxon>
    </lineage>
</organism>
<reference evidence="2 3" key="1">
    <citation type="submission" date="2021-01" db="EMBL/GenBank/DDBJ databases">
        <title>Whole genome shotgun sequence of Asanoa siamensis NBRC 107932.</title>
        <authorList>
            <person name="Komaki H."/>
            <person name="Tamura T."/>
        </authorList>
    </citation>
    <scope>NUCLEOTIDE SEQUENCE [LARGE SCALE GENOMIC DNA]</scope>
    <source>
        <strain evidence="2 3">NBRC 107932</strain>
    </source>
</reference>
<evidence type="ECO:0000259" key="1">
    <source>
        <dbReference type="Pfam" id="PF06722"/>
    </source>
</evidence>
<dbReference type="InterPro" id="IPR050426">
    <property type="entry name" value="Glycosyltransferase_28"/>
</dbReference>
<dbReference type="Proteomes" id="UP000604117">
    <property type="component" value="Unassembled WGS sequence"/>
</dbReference>
<proteinExistence type="predicted"/>
<evidence type="ECO:0000313" key="3">
    <source>
        <dbReference type="Proteomes" id="UP000604117"/>
    </source>
</evidence>
<protein>
    <recommendedName>
        <fullName evidence="1">Erythromycin biosynthesis protein CIII-like C-terminal domain-containing protein</fullName>
    </recommendedName>
</protein>
<evidence type="ECO:0000313" key="2">
    <source>
        <dbReference type="EMBL" id="GIF73881.1"/>
    </source>
</evidence>
<dbReference type="SUPFAM" id="SSF53756">
    <property type="entry name" value="UDP-Glycosyltransferase/glycogen phosphorylase"/>
    <property type="match status" value="1"/>
</dbReference>
<dbReference type="PANTHER" id="PTHR48050">
    <property type="entry name" value="STEROL 3-BETA-GLUCOSYLTRANSFERASE"/>
    <property type="match status" value="1"/>
</dbReference>
<accession>A0ABQ4CRI9</accession>
<feature type="domain" description="Erythromycin biosynthesis protein CIII-like C-terminal" evidence="1">
    <location>
        <begin position="3"/>
        <end position="131"/>
    </location>
</feature>
<gene>
    <name evidence="2" type="ORF">Asi02nite_33990</name>
</gene>
<dbReference type="EMBL" id="BONE01000025">
    <property type="protein sequence ID" value="GIF73881.1"/>
    <property type="molecule type" value="Genomic_DNA"/>
</dbReference>
<dbReference type="RefSeq" id="WP_203714025.1">
    <property type="nucleotide sequence ID" value="NZ_BONE01000025.1"/>
</dbReference>
<comment type="caution">
    <text evidence="2">The sequence shown here is derived from an EMBL/GenBank/DDBJ whole genome shotgun (WGS) entry which is preliminary data.</text>
</comment>
<dbReference type="InterPro" id="IPR010610">
    <property type="entry name" value="EryCIII-like_C"/>
</dbReference>
<name>A0ABQ4CRI9_9ACTN</name>
<keyword evidence="3" id="KW-1185">Reference proteome</keyword>
<dbReference type="PANTHER" id="PTHR48050:SF13">
    <property type="entry name" value="STEROL 3-BETA-GLUCOSYLTRANSFERASE UGT80A2"/>
    <property type="match status" value="1"/>
</dbReference>
<dbReference type="Gene3D" id="3.40.50.2000">
    <property type="entry name" value="Glycogen Phosphorylase B"/>
    <property type="match status" value="2"/>
</dbReference>
<dbReference type="Pfam" id="PF06722">
    <property type="entry name" value="EryCIII-like_C"/>
    <property type="match status" value="1"/>
</dbReference>
<sequence length="156" mass="15799">MQSILDGLADLPVEVVVTTGPAIDPAVLRAPANATVHRWADHGALLPGTALVIGHGGHSTTARALAHGVPLLVLPMHPMMDQPAIGAAVTRLGVGRALRKSAGPAEIRAAVTALLASTADRTAATRLGAEIREHDGAVRAVDLVEAYVGAGASPRS</sequence>